<name>Q2GGF4_EHRCR</name>
<evidence type="ECO:0000313" key="2">
    <source>
        <dbReference type="Proteomes" id="UP000008320"/>
    </source>
</evidence>
<dbReference type="Proteomes" id="UP000008320">
    <property type="component" value="Chromosome"/>
</dbReference>
<dbReference type="KEGG" id="ech:ECH_0672"/>
<reference evidence="1 2" key="1">
    <citation type="journal article" date="2006" name="PLoS Genet.">
        <title>Comparative genomics of emerging human ehrlichiosis agents.</title>
        <authorList>
            <person name="Dunning Hotopp J.C."/>
            <person name="Lin M."/>
            <person name="Madupu R."/>
            <person name="Crabtree J."/>
            <person name="Angiuoli S.V."/>
            <person name="Eisen J.A."/>
            <person name="Seshadri R."/>
            <person name="Ren Q."/>
            <person name="Wu M."/>
            <person name="Utterback T.R."/>
            <person name="Smith S."/>
            <person name="Lewis M."/>
            <person name="Khouri H."/>
            <person name="Zhang C."/>
            <person name="Niu H."/>
            <person name="Lin Q."/>
            <person name="Ohashi N."/>
            <person name="Zhi N."/>
            <person name="Nelson W."/>
            <person name="Brinkac L.M."/>
            <person name="Dodson R.J."/>
            <person name="Rosovitz M.J."/>
            <person name="Sundaram J."/>
            <person name="Daugherty S.C."/>
            <person name="Davidsen T."/>
            <person name="Durkin A.S."/>
            <person name="Gwinn M."/>
            <person name="Haft D.H."/>
            <person name="Selengut J.D."/>
            <person name="Sullivan S.A."/>
            <person name="Zafar N."/>
            <person name="Zhou L."/>
            <person name="Benahmed F."/>
            <person name="Forberger H."/>
            <person name="Halpin R."/>
            <person name="Mulligan S."/>
            <person name="Robinson J."/>
            <person name="White O."/>
            <person name="Rikihisa Y."/>
            <person name="Tettelin H."/>
        </authorList>
    </citation>
    <scope>NUCLEOTIDE SEQUENCE [LARGE SCALE GENOMIC DNA]</scope>
    <source>
        <strain evidence="2">ATCC CRL-10679 / Arkansas</strain>
    </source>
</reference>
<dbReference type="AlphaFoldDB" id="Q2GGF4"/>
<proteinExistence type="predicted"/>
<accession>Q2GGF4</accession>
<organism evidence="1 2">
    <name type="scientific">Ehrlichia chaffeensis (strain ATCC CRL-10679 / Arkansas)</name>
    <dbReference type="NCBI Taxonomy" id="205920"/>
    <lineage>
        <taxon>Bacteria</taxon>
        <taxon>Pseudomonadati</taxon>
        <taxon>Pseudomonadota</taxon>
        <taxon>Alphaproteobacteria</taxon>
        <taxon>Rickettsiales</taxon>
        <taxon>Anaplasmataceae</taxon>
        <taxon>Ehrlichia</taxon>
    </lineage>
</organism>
<protein>
    <submittedName>
        <fullName evidence="1">Uncharacterized protein</fullName>
    </submittedName>
</protein>
<evidence type="ECO:0000313" key="1">
    <source>
        <dbReference type="EMBL" id="ABD44940.1"/>
    </source>
</evidence>
<sequence length="42" mass="4962">MIACKILLHPSKYIYIVKNILYTQIFTTLNQDTNPNSHNRKI</sequence>
<dbReference type="EMBL" id="CP000236">
    <property type="protein sequence ID" value="ABD44940.1"/>
    <property type="molecule type" value="Genomic_DNA"/>
</dbReference>
<keyword evidence="2" id="KW-1185">Reference proteome</keyword>
<dbReference type="HOGENOM" id="CLU_3250783_0_0_5"/>
<gene>
    <name evidence="1" type="ordered locus">ECH_0672</name>
</gene>
<dbReference type="STRING" id="205920.ECH_0672"/>